<accession>A0ABM9LLH2</accession>
<gene>
    <name evidence="1" type="ORF">MU0083_002571</name>
</gene>
<keyword evidence="2" id="KW-1185">Reference proteome</keyword>
<evidence type="ECO:0000313" key="2">
    <source>
        <dbReference type="Proteomes" id="UP001190336"/>
    </source>
</evidence>
<dbReference type="EC" id="3.1.3.-" evidence="1"/>
<name>A0ABM9LLH2_9MYCO</name>
<keyword evidence="1" id="KW-0378">Hydrolase</keyword>
<dbReference type="Proteomes" id="UP001190336">
    <property type="component" value="Chromosome"/>
</dbReference>
<dbReference type="GO" id="GO:0016787">
    <property type="term" value="F:hydrolase activity"/>
    <property type="evidence" value="ECO:0007669"/>
    <property type="project" value="UniProtKB-KW"/>
</dbReference>
<dbReference type="CDD" id="cd07067">
    <property type="entry name" value="HP_PGM_like"/>
    <property type="match status" value="1"/>
</dbReference>
<dbReference type="Gene3D" id="3.40.50.1240">
    <property type="entry name" value="Phosphoglycerate mutase-like"/>
    <property type="match status" value="1"/>
</dbReference>
<dbReference type="SMART" id="SM00855">
    <property type="entry name" value="PGAM"/>
    <property type="match status" value="1"/>
</dbReference>
<dbReference type="RefSeq" id="WP_308473333.1">
    <property type="nucleotide sequence ID" value="NZ_OY726394.1"/>
</dbReference>
<evidence type="ECO:0000313" key="1">
    <source>
        <dbReference type="EMBL" id="CAJ1500995.1"/>
    </source>
</evidence>
<organism evidence="1 2">
    <name type="scientific">[Mycobacterium] kokjensenii</name>
    <dbReference type="NCBI Taxonomy" id="3064287"/>
    <lineage>
        <taxon>Bacteria</taxon>
        <taxon>Bacillati</taxon>
        <taxon>Actinomycetota</taxon>
        <taxon>Actinomycetes</taxon>
        <taxon>Mycobacteriales</taxon>
        <taxon>Mycobacteriaceae</taxon>
        <taxon>Mycolicibacter</taxon>
    </lineage>
</organism>
<dbReference type="PROSITE" id="PS00175">
    <property type="entry name" value="PG_MUTASE"/>
    <property type="match status" value="1"/>
</dbReference>
<reference evidence="1 2" key="1">
    <citation type="submission" date="2023-08" db="EMBL/GenBank/DDBJ databases">
        <authorList>
            <person name="Folkvardsen B D."/>
            <person name="Norman A."/>
        </authorList>
    </citation>
    <scope>NUCLEOTIDE SEQUENCE [LARGE SCALE GENOMIC DNA]</scope>
    <source>
        <strain evidence="1 2">Mu0083</strain>
    </source>
</reference>
<dbReference type="SUPFAM" id="SSF53254">
    <property type="entry name" value="Phosphoglycerate mutase-like"/>
    <property type="match status" value="1"/>
</dbReference>
<dbReference type="InterPro" id="IPR029033">
    <property type="entry name" value="His_PPase_superfam"/>
</dbReference>
<dbReference type="Pfam" id="PF00300">
    <property type="entry name" value="His_Phos_1"/>
    <property type="match status" value="1"/>
</dbReference>
<dbReference type="InterPro" id="IPR001345">
    <property type="entry name" value="PG/BPGM_mutase_AS"/>
</dbReference>
<dbReference type="InterPro" id="IPR013078">
    <property type="entry name" value="His_Pase_superF_clade-1"/>
</dbReference>
<proteinExistence type="predicted"/>
<protein>
    <submittedName>
        <fullName evidence="1">Histidine phosphatase family protein</fullName>
        <ecNumber evidence="1">3.1.3.-</ecNumber>
    </submittedName>
</protein>
<sequence length="342" mass="36210">MHSFAMRPWTTAAVALLGAGAVAASPVVLPMPGAVAIDYMLAAENITLDLIRHGQSADNAEGVLGTLPPGAPLTELGAEQAAFLADPDNPQHLADPGFYDGIYASELIRSQLTAAGWLGGTDAPDSHVEILAGLNEINAGWFEGKDLDTLTEIAYALPTFLWAMGLYWVPMLGSDIDPNGVAFNDRVTEAIDVIYNHSIADEDNSLSNVAFAHAGTIAIWTLMNVKNPDFGLVLENLLDTHNPLVNTGQVIIEGNPTDGWTLVSWAGQEVAETPDLLTGLFVDWRDLNTAPQIAAWHILEALQGGDPDEFAAALETGFNQVVDAFAAFPQAVIDTITGALGD</sequence>
<dbReference type="EMBL" id="OY726394">
    <property type="protein sequence ID" value="CAJ1500995.1"/>
    <property type="molecule type" value="Genomic_DNA"/>
</dbReference>